<accession>A0A2P6PEH2</accession>
<gene>
    <name evidence="1" type="ORF">RchiOBHm_Chr7g0226981</name>
</gene>
<organism evidence="1 2">
    <name type="scientific">Rosa chinensis</name>
    <name type="common">China rose</name>
    <dbReference type="NCBI Taxonomy" id="74649"/>
    <lineage>
        <taxon>Eukaryota</taxon>
        <taxon>Viridiplantae</taxon>
        <taxon>Streptophyta</taxon>
        <taxon>Embryophyta</taxon>
        <taxon>Tracheophyta</taxon>
        <taxon>Spermatophyta</taxon>
        <taxon>Magnoliopsida</taxon>
        <taxon>eudicotyledons</taxon>
        <taxon>Gunneridae</taxon>
        <taxon>Pentapetalae</taxon>
        <taxon>rosids</taxon>
        <taxon>fabids</taxon>
        <taxon>Rosales</taxon>
        <taxon>Rosaceae</taxon>
        <taxon>Rosoideae</taxon>
        <taxon>Rosoideae incertae sedis</taxon>
        <taxon>Rosa</taxon>
    </lineage>
</organism>
<evidence type="ECO:0000313" key="2">
    <source>
        <dbReference type="Proteomes" id="UP000238479"/>
    </source>
</evidence>
<keyword evidence="2" id="KW-1185">Reference proteome</keyword>
<dbReference type="EMBL" id="PDCK01000045">
    <property type="protein sequence ID" value="PRQ20326.1"/>
    <property type="molecule type" value="Genomic_DNA"/>
</dbReference>
<proteinExistence type="predicted"/>
<sequence>MTSGYRPTSTLNCSSSGLKNWFPWLRLSVHRHKILCKEVLL</sequence>
<protein>
    <submittedName>
        <fullName evidence="1">Uncharacterized protein</fullName>
    </submittedName>
</protein>
<reference evidence="1 2" key="1">
    <citation type="journal article" date="2018" name="Nat. Genet.">
        <title>The Rosa genome provides new insights in the design of modern roses.</title>
        <authorList>
            <person name="Bendahmane M."/>
        </authorList>
    </citation>
    <scope>NUCLEOTIDE SEQUENCE [LARGE SCALE GENOMIC DNA]</scope>
    <source>
        <strain evidence="2">cv. Old Blush</strain>
    </source>
</reference>
<dbReference type="Proteomes" id="UP000238479">
    <property type="component" value="Chromosome 7"/>
</dbReference>
<comment type="caution">
    <text evidence="1">The sequence shown here is derived from an EMBL/GenBank/DDBJ whole genome shotgun (WGS) entry which is preliminary data.</text>
</comment>
<dbReference type="AlphaFoldDB" id="A0A2P6PEH2"/>
<name>A0A2P6PEH2_ROSCH</name>
<dbReference type="Gramene" id="PRQ20326">
    <property type="protein sequence ID" value="PRQ20326"/>
    <property type="gene ID" value="RchiOBHm_Chr7g0226981"/>
</dbReference>
<evidence type="ECO:0000313" key="1">
    <source>
        <dbReference type="EMBL" id="PRQ20326.1"/>
    </source>
</evidence>